<dbReference type="GO" id="GO:0043041">
    <property type="term" value="P:amino acid activation for nonribosomal peptide biosynthetic process"/>
    <property type="evidence" value="ECO:0007669"/>
    <property type="project" value="TreeGrafter"/>
</dbReference>
<dbReference type="SUPFAM" id="SSF52777">
    <property type="entry name" value="CoA-dependent acyltransferases"/>
    <property type="match status" value="2"/>
</dbReference>
<dbReference type="PANTHER" id="PTHR45527:SF1">
    <property type="entry name" value="FATTY ACID SYNTHASE"/>
    <property type="match status" value="1"/>
</dbReference>
<dbReference type="RefSeq" id="WP_199116867.1">
    <property type="nucleotide sequence ID" value="NZ_JAELVQ010000037.1"/>
</dbReference>
<dbReference type="FunFam" id="3.40.50.980:FF:000001">
    <property type="entry name" value="Non-ribosomal peptide synthetase"/>
    <property type="match status" value="1"/>
</dbReference>
<feature type="non-terminal residue" evidence="3">
    <location>
        <position position="708"/>
    </location>
</feature>
<dbReference type="GO" id="GO:0003824">
    <property type="term" value="F:catalytic activity"/>
    <property type="evidence" value="ECO:0007669"/>
    <property type="project" value="InterPro"/>
</dbReference>
<name>A0A8J7LUK1_9FLAO</name>
<feature type="domain" description="AMP-dependent synthetase/ligase" evidence="1">
    <location>
        <begin position="535"/>
        <end position="700"/>
    </location>
</feature>
<dbReference type="CDD" id="cd19543">
    <property type="entry name" value="DCL_NRPS"/>
    <property type="match status" value="1"/>
</dbReference>
<evidence type="ECO:0000313" key="4">
    <source>
        <dbReference type="Proteomes" id="UP000610931"/>
    </source>
</evidence>
<dbReference type="Gene3D" id="3.40.50.980">
    <property type="match status" value="2"/>
</dbReference>
<evidence type="ECO:0000259" key="2">
    <source>
        <dbReference type="Pfam" id="PF00668"/>
    </source>
</evidence>
<proteinExistence type="predicted"/>
<dbReference type="PROSITE" id="PS00455">
    <property type="entry name" value="AMP_BINDING"/>
    <property type="match status" value="1"/>
</dbReference>
<sequence length="708" mass="80746">MKQFIQKLAEKNLFLKEVNGDLILNGKKEKLSKEDILAIKNDYTIVDFIKKHKEALIDYLRTNATNSKSENISSIYGLSPMQEGMLFHELFDSTSVAYTNQMVMDFPDGLDLEAFKSACNYVLKNHSILRTAFFYENLSIPIQSVYKKVEMPITIIDFSQLSEEEQEKTLQKAIAKDLHTGFDLTVPPLMRFKLFKINGHAYQMIWTHHHIIIDGWSMPIIMGELLKAYDIYKAGNEPEIPKEDQYKDYIDYITSKDKKEETTYWETYLETLEEGSLLPFVENNVARNTGVGEFQNEKLLFDIKATKKITAFCQLHHLTTNTLVQGVWSYLLSRYTGKNDVVFGVTVSGRPSDLEDTEERVGLYINTLPLYVSLKGNQSILDFLKTIQRDQTAAREYQYSALSSVKKWGGIQGEFFDSLLVYESYPTGDLDLQEISTKSSTIEVLEKTNYLLTFKISLGTVLGIDLGFNASLLDVKHVRMIKEHFEIALLEFINNAEKSILEVNYLTEKEKQVLIGGYNRTEVLCPKEKTVIDLFKAQVFKTPEAIAVVYEDTALTYKELDERSNQLANYLAKQNLQSESYIPLCLHRSVEMIIGILGVLKAGYAYVPIDPTNPQARIDFILSDISAEIVLTESSLENLFSEVVQTVFSLDRLVVENESTTFETNINEHQLAYVIYTSGTTGVPKGVMIEHKSLNNFLNGFSELYSFS</sequence>
<dbReference type="InterPro" id="IPR023213">
    <property type="entry name" value="CAT-like_dom_sf"/>
</dbReference>
<dbReference type="EMBL" id="JAELVQ010000037">
    <property type="protein sequence ID" value="MBJ6369741.1"/>
    <property type="molecule type" value="Genomic_DNA"/>
</dbReference>
<dbReference type="Proteomes" id="UP000610931">
    <property type="component" value="Unassembled WGS sequence"/>
</dbReference>
<reference evidence="3" key="1">
    <citation type="submission" date="2020-12" db="EMBL/GenBank/DDBJ databases">
        <title>Snuella sp. nov., isolated from sediment in Incheon.</title>
        <authorList>
            <person name="Kim W."/>
        </authorList>
    </citation>
    <scope>NUCLEOTIDE SEQUENCE</scope>
    <source>
        <strain evidence="3">CAU 1569</strain>
    </source>
</reference>
<dbReference type="InterPro" id="IPR000873">
    <property type="entry name" value="AMP-dep_synth/lig_dom"/>
</dbReference>
<accession>A0A8J7LUK1</accession>
<dbReference type="Gene3D" id="3.30.559.30">
    <property type="entry name" value="Nonribosomal peptide synthetase, condensation domain"/>
    <property type="match status" value="1"/>
</dbReference>
<dbReference type="AlphaFoldDB" id="A0A8J7LUK1"/>
<evidence type="ECO:0000259" key="1">
    <source>
        <dbReference type="Pfam" id="PF00501"/>
    </source>
</evidence>
<keyword evidence="4" id="KW-1185">Reference proteome</keyword>
<dbReference type="InterPro" id="IPR001242">
    <property type="entry name" value="Condensation_dom"/>
</dbReference>
<dbReference type="GO" id="GO:0005737">
    <property type="term" value="C:cytoplasm"/>
    <property type="evidence" value="ECO:0007669"/>
    <property type="project" value="TreeGrafter"/>
</dbReference>
<gene>
    <name evidence="3" type="ORF">JF259_16775</name>
</gene>
<evidence type="ECO:0000313" key="3">
    <source>
        <dbReference type="EMBL" id="MBJ6369741.1"/>
    </source>
</evidence>
<feature type="domain" description="Condensation" evidence="2">
    <location>
        <begin position="74"/>
        <end position="514"/>
    </location>
</feature>
<dbReference type="SUPFAM" id="SSF56801">
    <property type="entry name" value="Acetyl-CoA synthetase-like"/>
    <property type="match status" value="1"/>
</dbReference>
<dbReference type="InterPro" id="IPR020845">
    <property type="entry name" value="AMP-binding_CS"/>
</dbReference>
<organism evidence="3 4">
    <name type="scientific">Snuella sedimenti</name>
    <dbReference type="NCBI Taxonomy" id="2798802"/>
    <lineage>
        <taxon>Bacteria</taxon>
        <taxon>Pseudomonadati</taxon>
        <taxon>Bacteroidota</taxon>
        <taxon>Flavobacteriia</taxon>
        <taxon>Flavobacteriales</taxon>
        <taxon>Flavobacteriaceae</taxon>
        <taxon>Snuella</taxon>
    </lineage>
</organism>
<dbReference type="GO" id="GO:0031177">
    <property type="term" value="F:phosphopantetheine binding"/>
    <property type="evidence" value="ECO:0007669"/>
    <property type="project" value="TreeGrafter"/>
</dbReference>
<comment type="caution">
    <text evidence="3">The sequence shown here is derived from an EMBL/GenBank/DDBJ whole genome shotgun (WGS) entry which is preliminary data.</text>
</comment>
<protein>
    <submittedName>
        <fullName evidence="3">AMP-binding protein</fullName>
    </submittedName>
</protein>
<dbReference type="PANTHER" id="PTHR45527">
    <property type="entry name" value="NONRIBOSOMAL PEPTIDE SYNTHETASE"/>
    <property type="match status" value="1"/>
</dbReference>
<dbReference type="Pfam" id="PF00668">
    <property type="entry name" value="Condensation"/>
    <property type="match status" value="1"/>
</dbReference>
<dbReference type="GO" id="GO:0044550">
    <property type="term" value="P:secondary metabolite biosynthetic process"/>
    <property type="evidence" value="ECO:0007669"/>
    <property type="project" value="TreeGrafter"/>
</dbReference>
<dbReference type="Gene3D" id="3.30.559.10">
    <property type="entry name" value="Chloramphenicol acetyltransferase-like domain"/>
    <property type="match status" value="1"/>
</dbReference>
<dbReference type="Pfam" id="PF00501">
    <property type="entry name" value="AMP-binding"/>
    <property type="match status" value="1"/>
</dbReference>